<protein>
    <submittedName>
        <fullName evidence="3">Phosphotransferase family protein</fullName>
    </submittedName>
</protein>
<dbReference type="InterPro" id="IPR002575">
    <property type="entry name" value="Aminoglycoside_PTrfase"/>
</dbReference>
<evidence type="ECO:0000259" key="2">
    <source>
        <dbReference type="Pfam" id="PF01636"/>
    </source>
</evidence>
<evidence type="ECO:0000313" key="4">
    <source>
        <dbReference type="Proteomes" id="UP001597353"/>
    </source>
</evidence>
<name>A0ABW4S9C0_9RHOB</name>
<dbReference type="Proteomes" id="UP001597353">
    <property type="component" value="Unassembled WGS sequence"/>
</dbReference>
<feature type="domain" description="Aminoglycoside phosphotransferase" evidence="2">
    <location>
        <begin position="21"/>
        <end position="210"/>
    </location>
</feature>
<comment type="caution">
    <text evidence="3">The sequence shown here is derived from an EMBL/GenBank/DDBJ whole genome shotgun (WGS) entry which is preliminary data.</text>
</comment>
<organism evidence="3 4">
    <name type="scientific">Halodurantibacterium flavum</name>
    <dbReference type="NCBI Taxonomy" id="1382802"/>
    <lineage>
        <taxon>Bacteria</taxon>
        <taxon>Pseudomonadati</taxon>
        <taxon>Pseudomonadota</taxon>
        <taxon>Alphaproteobacteria</taxon>
        <taxon>Rhodobacterales</taxon>
        <taxon>Paracoccaceae</taxon>
        <taxon>Halodurantibacterium</taxon>
    </lineage>
</organism>
<proteinExistence type="predicted"/>
<dbReference type="EMBL" id="JBHUGH010000012">
    <property type="protein sequence ID" value="MFD1913698.1"/>
    <property type="molecule type" value="Genomic_DNA"/>
</dbReference>
<gene>
    <name evidence="3" type="ORF">ACFSGJ_15910</name>
</gene>
<sequence length="291" mass="31935">MEQRVRDALIATGAVPAVCRWERLEGGRVNLLWRVQGRDVDLVVRLYRDCRNSPLFRNMPGAELATLHALTTTGLVPTAARLEGTPAGKCLIYSHIPGAPWRQGTAGVARLLGALHSLPPPPGLPHRPVSADGLLEEAAGLLPATDDPLLPELLRHRPDPDDPGPAPDPRLIHRDPVPGNIIVQGEKMSLIDWQSPGLGDPCEDLAAFLSPAMQHLYRGKVLSPAEEAEFLSAYPCRDTIDRLNRRRRIFHWRLAAHCLWRSRQGLGDYATAFALELAALRSASRATPPPR</sequence>
<dbReference type="SUPFAM" id="SSF56112">
    <property type="entry name" value="Protein kinase-like (PK-like)"/>
    <property type="match status" value="1"/>
</dbReference>
<reference evidence="4" key="1">
    <citation type="journal article" date="2019" name="Int. J. Syst. Evol. Microbiol.">
        <title>The Global Catalogue of Microorganisms (GCM) 10K type strain sequencing project: providing services to taxonomists for standard genome sequencing and annotation.</title>
        <authorList>
            <consortium name="The Broad Institute Genomics Platform"/>
            <consortium name="The Broad Institute Genome Sequencing Center for Infectious Disease"/>
            <person name="Wu L."/>
            <person name="Ma J."/>
        </authorList>
    </citation>
    <scope>NUCLEOTIDE SEQUENCE [LARGE SCALE GENOMIC DNA]</scope>
    <source>
        <strain evidence="4">CGMCC 4.7242</strain>
    </source>
</reference>
<evidence type="ECO:0000256" key="1">
    <source>
        <dbReference type="SAM" id="MobiDB-lite"/>
    </source>
</evidence>
<feature type="region of interest" description="Disordered" evidence="1">
    <location>
        <begin position="149"/>
        <end position="175"/>
    </location>
</feature>
<dbReference type="RefSeq" id="WP_390263962.1">
    <property type="nucleotide sequence ID" value="NZ_JBHUGH010000012.1"/>
</dbReference>
<keyword evidence="4" id="KW-1185">Reference proteome</keyword>
<dbReference type="Gene3D" id="3.90.1200.10">
    <property type="match status" value="1"/>
</dbReference>
<dbReference type="Pfam" id="PF01636">
    <property type="entry name" value="APH"/>
    <property type="match status" value="1"/>
</dbReference>
<evidence type="ECO:0000313" key="3">
    <source>
        <dbReference type="EMBL" id="MFD1913698.1"/>
    </source>
</evidence>
<dbReference type="InterPro" id="IPR011009">
    <property type="entry name" value="Kinase-like_dom_sf"/>
</dbReference>
<accession>A0ABW4S9C0</accession>